<sequence>MLIFLCLQGTPMKVIVGFPLFIAGKKKNDKKMWKIVNSQEFFNIKILFGLTSFDKFQDKAAQNCNRGFSCTYPTTGSPHISWMASIPKGPKYLKKNKIDLKNPSNYKTWLQCAKCENKYEISLGLKISTCRASSSQTSHQELVGEAEMHQDSYEKYL</sequence>
<dbReference type="EMBL" id="LAVV01011337">
    <property type="protein sequence ID" value="KNZ47907.1"/>
    <property type="molecule type" value="Genomic_DNA"/>
</dbReference>
<gene>
    <name evidence="1" type="ORF">VP01_6056g1</name>
</gene>
<protein>
    <submittedName>
        <fullName evidence="1">Uncharacterized protein</fullName>
    </submittedName>
</protein>
<evidence type="ECO:0000313" key="2">
    <source>
        <dbReference type="Proteomes" id="UP000037035"/>
    </source>
</evidence>
<comment type="caution">
    <text evidence="1">The sequence shown here is derived from an EMBL/GenBank/DDBJ whole genome shotgun (WGS) entry which is preliminary data.</text>
</comment>
<organism evidence="1 2">
    <name type="scientific">Puccinia sorghi</name>
    <dbReference type="NCBI Taxonomy" id="27349"/>
    <lineage>
        <taxon>Eukaryota</taxon>
        <taxon>Fungi</taxon>
        <taxon>Dikarya</taxon>
        <taxon>Basidiomycota</taxon>
        <taxon>Pucciniomycotina</taxon>
        <taxon>Pucciniomycetes</taxon>
        <taxon>Pucciniales</taxon>
        <taxon>Pucciniaceae</taxon>
        <taxon>Puccinia</taxon>
    </lineage>
</organism>
<keyword evidence="2" id="KW-1185">Reference proteome</keyword>
<dbReference type="AlphaFoldDB" id="A0A0L6UI31"/>
<dbReference type="Proteomes" id="UP000037035">
    <property type="component" value="Unassembled WGS sequence"/>
</dbReference>
<proteinExistence type="predicted"/>
<name>A0A0L6UI31_9BASI</name>
<reference evidence="1 2" key="1">
    <citation type="submission" date="2015-08" db="EMBL/GenBank/DDBJ databases">
        <title>Next Generation Sequencing and Analysis of the Genome of Puccinia sorghi L Schw, the Causal Agent of Maize Common Rust.</title>
        <authorList>
            <person name="Rochi L."/>
            <person name="Burguener G."/>
            <person name="Darino M."/>
            <person name="Turjanski A."/>
            <person name="Kreff E."/>
            <person name="Dieguez M.J."/>
            <person name="Sacco F."/>
        </authorList>
    </citation>
    <scope>NUCLEOTIDE SEQUENCE [LARGE SCALE GENOMIC DNA]</scope>
    <source>
        <strain evidence="1 2">RO10H11247</strain>
    </source>
</reference>
<accession>A0A0L6UI31</accession>
<dbReference type="VEuPathDB" id="FungiDB:VP01_6056g1"/>
<evidence type="ECO:0000313" key="1">
    <source>
        <dbReference type="EMBL" id="KNZ47907.1"/>
    </source>
</evidence>